<proteinExistence type="inferred from homology"/>
<feature type="signal peptide" evidence="6">
    <location>
        <begin position="1"/>
        <end position="20"/>
    </location>
</feature>
<evidence type="ECO:0000256" key="3">
    <source>
        <dbReference type="ARBA" id="ARBA00022630"/>
    </source>
</evidence>
<dbReference type="Gene3D" id="3.30.465.10">
    <property type="match status" value="1"/>
</dbReference>
<dbReference type="InterPro" id="IPR012951">
    <property type="entry name" value="BBE"/>
</dbReference>
<dbReference type="Pfam" id="PF08031">
    <property type="entry name" value="BBE"/>
    <property type="match status" value="1"/>
</dbReference>
<dbReference type="Gene3D" id="3.40.462.20">
    <property type="match status" value="1"/>
</dbReference>
<dbReference type="PROSITE" id="PS51387">
    <property type="entry name" value="FAD_PCMH"/>
    <property type="match status" value="1"/>
</dbReference>
<sequence>MLLTTAIVALAGLWQLPVDAIPSPSFDITSLLSQKSNNWAEGTVISFPNSPTFVNSTTRWNTYDEPTYLAAVSPATEADVAKVVKLASAFNVPFLATGGRHGYTTTLGNLQKGLAIDLGQFKSYSIDKAAGTLTVGGATTLHDFQDALYEAGYMIQSGSISCPGYVGVTIGSGVGRFQGVFGLVADALVSARLVTADGRVVEVSKTQNPDLFWGIRGAGANLGVITSATYQAHKLVNQGQMLNADLIFPANKSKEYFDVLGSLSGKMPEKLAVITLVVYDPVAQAAQIIANWVYIGPKDEGLRVLAPVLALNPSVSNIQVVPWNKLVTVAAFGADALLCPRNQSHNTYWTTLRNLSSSTFQTTFEKVNTFYKQYPDGRATTLNLETFPNQATLAVPDDSSPYPWRDALGHFQIGISTTSNNAANDPTAQAGDLLARQLRDGLAATSGYPELTVYVNYAHGDEKLRQKYGERKLPRLVGLKKKWDPRNVFRFNNDLPTQL</sequence>
<keyword evidence="6" id="KW-0732">Signal</keyword>
<dbReference type="InterPro" id="IPR016169">
    <property type="entry name" value="FAD-bd_PCMH_sub2"/>
</dbReference>
<evidence type="ECO:0000256" key="1">
    <source>
        <dbReference type="ARBA" id="ARBA00001974"/>
    </source>
</evidence>
<protein>
    <recommendedName>
        <fullName evidence="7">FAD-binding PCMH-type domain-containing protein</fullName>
    </recommendedName>
</protein>
<dbReference type="InterPro" id="IPR016166">
    <property type="entry name" value="FAD-bd_PCMH"/>
</dbReference>
<organism evidence="8 9">
    <name type="scientific">Heterodermia speciosa</name>
    <dbReference type="NCBI Taxonomy" id="116794"/>
    <lineage>
        <taxon>Eukaryota</taxon>
        <taxon>Fungi</taxon>
        <taxon>Dikarya</taxon>
        <taxon>Ascomycota</taxon>
        <taxon>Pezizomycotina</taxon>
        <taxon>Lecanoromycetes</taxon>
        <taxon>OSLEUM clade</taxon>
        <taxon>Lecanoromycetidae</taxon>
        <taxon>Caliciales</taxon>
        <taxon>Physciaceae</taxon>
        <taxon>Heterodermia</taxon>
    </lineage>
</organism>
<evidence type="ECO:0000256" key="6">
    <source>
        <dbReference type="SAM" id="SignalP"/>
    </source>
</evidence>
<gene>
    <name evidence="8" type="ORF">HETSPECPRED_001890</name>
</gene>
<comment type="caution">
    <text evidence="8">The sequence shown here is derived from an EMBL/GenBank/DDBJ whole genome shotgun (WGS) entry which is preliminary data.</text>
</comment>
<dbReference type="PANTHER" id="PTHR42973">
    <property type="entry name" value="BINDING OXIDOREDUCTASE, PUTATIVE (AFU_ORTHOLOGUE AFUA_1G17690)-RELATED"/>
    <property type="match status" value="1"/>
</dbReference>
<dbReference type="AlphaFoldDB" id="A0A8H3J308"/>
<dbReference type="InterPro" id="IPR006094">
    <property type="entry name" value="Oxid_FAD_bind_N"/>
</dbReference>
<evidence type="ECO:0000256" key="4">
    <source>
        <dbReference type="ARBA" id="ARBA00022827"/>
    </source>
</evidence>
<dbReference type="Pfam" id="PF01565">
    <property type="entry name" value="FAD_binding_4"/>
    <property type="match status" value="1"/>
</dbReference>
<dbReference type="InterPro" id="IPR036318">
    <property type="entry name" value="FAD-bd_PCMH-like_sf"/>
</dbReference>
<reference evidence="8" key="1">
    <citation type="submission" date="2021-03" db="EMBL/GenBank/DDBJ databases">
        <authorList>
            <person name="Tagirdzhanova G."/>
        </authorList>
    </citation>
    <scope>NUCLEOTIDE SEQUENCE</scope>
</reference>
<dbReference type="EMBL" id="CAJPDS010000137">
    <property type="protein sequence ID" value="CAF9939774.1"/>
    <property type="molecule type" value="Genomic_DNA"/>
</dbReference>
<accession>A0A8H3J308</accession>
<dbReference type="InterPro" id="IPR050416">
    <property type="entry name" value="FAD-linked_Oxidoreductase"/>
</dbReference>
<keyword evidence="3" id="KW-0285">Flavoprotein</keyword>
<dbReference type="Proteomes" id="UP000664521">
    <property type="component" value="Unassembled WGS sequence"/>
</dbReference>
<keyword evidence="5" id="KW-0560">Oxidoreductase</keyword>
<dbReference type="PANTHER" id="PTHR42973:SF9">
    <property type="entry name" value="FAD-BINDING PCMH-TYPE DOMAIN-CONTAINING PROTEIN-RELATED"/>
    <property type="match status" value="1"/>
</dbReference>
<keyword evidence="4" id="KW-0274">FAD</keyword>
<name>A0A8H3J308_9LECA</name>
<dbReference type="GO" id="GO:0016491">
    <property type="term" value="F:oxidoreductase activity"/>
    <property type="evidence" value="ECO:0007669"/>
    <property type="project" value="UniProtKB-KW"/>
</dbReference>
<evidence type="ECO:0000259" key="7">
    <source>
        <dbReference type="PROSITE" id="PS51387"/>
    </source>
</evidence>
<evidence type="ECO:0000256" key="2">
    <source>
        <dbReference type="ARBA" id="ARBA00005466"/>
    </source>
</evidence>
<keyword evidence="9" id="KW-1185">Reference proteome</keyword>
<evidence type="ECO:0000313" key="9">
    <source>
        <dbReference type="Proteomes" id="UP000664521"/>
    </source>
</evidence>
<dbReference type="OrthoDB" id="415825at2759"/>
<comment type="similarity">
    <text evidence="2">Belongs to the oxygen-dependent FAD-linked oxidoreductase family.</text>
</comment>
<dbReference type="GO" id="GO:0071949">
    <property type="term" value="F:FAD binding"/>
    <property type="evidence" value="ECO:0007669"/>
    <property type="project" value="InterPro"/>
</dbReference>
<dbReference type="SUPFAM" id="SSF56176">
    <property type="entry name" value="FAD-binding/transporter-associated domain-like"/>
    <property type="match status" value="1"/>
</dbReference>
<evidence type="ECO:0000313" key="8">
    <source>
        <dbReference type="EMBL" id="CAF9939774.1"/>
    </source>
</evidence>
<feature type="domain" description="FAD-binding PCMH-type" evidence="7">
    <location>
        <begin position="63"/>
        <end position="235"/>
    </location>
</feature>
<feature type="chain" id="PRO_5034008694" description="FAD-binding PCMH-type domain-containing protein" evidence="6">
    <location>
        <begin position="21"/>
        <end position="499"/>
    </location>
</feature>
<evidence type="ECO:0000256" key="5">
    <source>
        <dbReference type="ARBA" id="ARBA00023002"/>
    </source>
</evidence>
<comment type="cofactor">
    <cofactor evidence="1">
        <name>FAD</name>
        <dbReference type="ChEBI" id="CHEBI:57692"/>
    </cofactor>
</comment>